<feature type="domain" description="USP" evidence="2">
    <location>
        <begin position="1546"/>
        <end position="1834"/>
    </location>
</feature>
<dbReference type="InterPro" id="IPR028889">
    <property type="entry name" value="USP"/>
</dbReference>
<dbReference type="InterPro" id="IPR001394">
    <property type="entry name" value="Peptidase_C19_UCH"/>
</dbReference>
<dbReference type="PANTHER" id="PTHR24006">
    <property type="entry name" value="UBIQUITIN CARBOXYL-TERMINAL HYDROLASE"/>
    <property type="match status" value="1"/>
</dbReference>
<dbReference type="GeneID" id="9534417"/>
<dbReference type="STRING" id="526221.C9SV99"/>
<feature type="region of interest" description="Disordered" evidence="1">
    <location>
        <begin position="1"/>
        <end position="112"/>
    </location>
</feature>
<evidence type="ECO:0000256" key="1">
    <source>
        <dbReference type="SAM" id="MobiDB-lite"/>
    </source>
</evidence>
<organism evidence="4">
    <name type="scientific">Verticillium alfalfae (strain VaMs.102 / ATCC MYA-4576 / FGSC 10136)</name>
    <name type="common">Verticillium wilt of alfalfa</name>
    <name type="synonym">Verticillium albo-atrum</name>
    <dbReference type="NCBI Taxonomy" id="526221"/>
    <lineage>
        <taxon>Eukaryota</taxon>
        <taxon>Fungi</taxon>
        <taxon>Dikarya</taxon>
        <taxon>Ascomycota</taxon>
        <taxon>Pezizomycotina</taxon>
        <taxon>Sordariomycetes</taxon>
        <taxon>Hypocreomycetidae</taxon>
        <taxon>Glomerellales</taxon>
        <taxon>Plectosphaerellaceae</taxon>
        <taxon>Verticillium</taxon>
    </lineage>
</organism>
<dbReference type="KEGG" id="val:VDBG_08824"/>
<gene>
    <name evidence="3" type="ORF">VDBG_08824</name>
</gene>
<dbReference type="SUPFAM" id="SSF54001">
    <property type="entry name" value="Cysteine proteinases"/>
    <property type="match status" value="1"/>
</dbReference>
<sequence>MDQPTLSSDAPDRAASSEPGPTRPNPFDEGPLSSRKRRRTSHSGSPSLSAESPASDQHMTSSGTIDQGDHLGQVDHAYAMRVDTASAEPRTPERQSSGAGPLSEPPSSRVTTINLRNQPHSDISSSSPVSPHPAHDIQQLDDLHGQLDGSADDAEIARNRIPLPAEADNTSTSSAASTASLDAETGIGDFANPIFSFPFHDHAEPLPAAVSRLVQYFQTGRSCPLFRADTLLTDMTASSGEESVLSQLCRWVELCINFFRRISAQETLGYFQSQPAFWYALPELFFSIALKRPLYPRNSVLRATASLVINGFAHFTGLITAVDLEFLTSCRAMMPQLDEHEPPCPISASLVSGVNRIARRDHMRRQNSQVADVEAQRDLFDERAMLLRALQASTGGRIGCLLKLAQTEVALIKKFPQMIEHLGPISQLAALLISEAARALRNPANPNINEFRSYLTIGFQFYQIVADALSYIIEKHVTQLNPDSASVLLNSLTEILKTSLGGEHRQAKDRLDLHAQNHPELPAHYTADAIACEWRLDIMASLIRSSQMQLRVMAVTQMGSELVQLWKQHSEDLIPNELLTHVAQYILHTELVDYTLGSSCHPEITGESGNIVGFLAVTKLYSNEQTDLLWSTMTKTQNPRVSDALLRMSEPVLNLLDVDRLVYLCEKFQTLPIDMFTPNLRTICERTLKCIAHKYRQEGAQPNSLLLKLCTRLLRESSELAGHSHFAHPELHQIAITRLKDLIVLGLDPQTRQEIMTDCARDIASASDTTLGSLWCVATLNRPTATDLREAVADYDLTRLLVEELEHAIDAGRKAGLSAILSGPQNSPRTDFLYGIIVHEPSSLTDDLGARLWDALVGPRAYCPEDRATAWRLFNAIVANSKQENPYITRCFAEMLHGLPPPCFSNGALQFAKSLLLPLVDEMTEVLDDEQGLAQKAIELIWHMMLRVADSDLVDLMISILVKDVYIGSKAILAYPHHRARAVHTRMVNRCLGQLDGAARAIEARDSAEDAPHEANDQEHAQAQERIFIRSLALLREFLKAHQSKPQFAAPDLRSLMSQVPCTVKGELTDLQYESYDGGAKSDMSPLEIGADNTVATLLARVREVTGFDNYRVYHHGRIFAPDEDEISRSLKDIGMTTGLLLVKREVGGVAPATRANPGASFLEIEILSHFGQLWNYLDLQEPLASEIFHFLVNLPVDAKILKAIDSTATTHRDVFPKGQCHKSIYAVYALKEYLKSARRKQAAAVSAGRDDDPDEDVLAKALTRSQALVVAALSDREALDDCSSSHKLFLCQELIGLYLHILQESYLMLPLATSMTTAPVACLVDILVFAVDSSRNEATVDLITKTFSSILLSSSIDVEFWISLQQYHGIAALIKRLVLQEPSPYVRMEIVKAINMRSTDFERAAVTSTTFCEFLWPVLNSLVPRAMDLPQSCNEFFILTQLILKKLLALQSTVVRANELVHDCIIALTGHETSEQLGKPFIEDRLASGLLRLLRCCLKDEQILESCSFAPQGTDLLCIQAEPYQYELPMNFDRDQAVRAECGYAGLRNLSNTCYLNSLFTQLFMNTNFRRFMMEAPTAGSNQELLEETQITFAHMQETSQRYVDTSQMVSWIKTYDDTMIDIHNQMDVDEFYNLLFDRWESQMASAGKRNAFRAFYGGQLVQQVRSKECDHISERLEPFSAIQCDIKGKTTLLDSLRDYVDGEIMEGENKYKCSTCDRHVDAVKRIDMRPYTVEYLNQESPTSEEDVFELVGVLVHSGTAESGHYYSYIRERPSTADQETWLEFNDEAVSTWDAAQLEAATFGGPDTNQVNDANSVAYDRSYSAYMLFYQRSSVLRASRQEMQAQGLVPPLHVDIIPDLHEVIKNNNTSGASWPMLLGHLSPKSLDGARRASLSRGYQDQLADTVPELFTNAQKRSSTILSGRPEAFRQLVQRDPEPSYRLATGDMLIIALEEIREHDPTYYGPEAAPADDEILVQTSAIDGALILFRKVFENFHCNLRSWNECFHLILRFAELGEAETAALLHDDWLKDLMFVIAADTNYPGLPEHYVMLVRGLSRRMSNKPPSYDVIIQLINHLMKALEPLVQDDMVEEANERLALYLEDPSQPLPWTSEEVNVLFAEDRDYGGSFFVRRLLEIDQERQETCALHRRLAKGDEHMQQWIEGFLVRYETQWAHEDAELHDRVVQAARQLGVGCLQYLQEQYVLAERQVVGSTIEPLHKMIVASEAYFEIDIDGGVSREGFHHLKEGKSKTCFGSPMMDDGALPLPCRDPRVGRASVDRRAG</sequence>
<dbReference type="InterPro" id="IPR050164">
    <property type="entry name" value="Peptidase_C19"/>
</dbReference>
<dbReference type="GO" id="GO:0016579">
    <property type="term" value="P:protein deubiquitination"/>
    <property type="evidence" value="ECO:0007669"/>
    <property type="project" value="InterPro"/>
</dbReference>
<accession>C9SV99</accession>
<dbReference type="InterPro" id="IPR016024">
    <property type="entry name" value="ARM-type_fold"/>
</dbReference>
<dbReference type="GO" id="GO:0004843">
    <property type="term" value="F:cysteine-type deubiquitinase activity"/>
    <property type="evidence" value="ECO:0007669"/>
    <property type="project" value="InterPro"/>
</dbReference>
<proteinExistence type="predicted"/>
<dbReference type="InterPro" id="IPR018200">
    <property type="entry name" value="USP_CS"/>
</dbReference>
<dbReference type="OMA" id="FSAIQCE"/>
<dbReference type="PANTHER" id="PTHR24006:SF827">
    <property type="entry name" value="UBIQUITIN CARBOXYL-TERMINAL HYDROLASE 34"/>
    <property type="match status" value="1"/>
</dbReference>
<evidence type="ECO:0000313" key="4">
    <source>
        <dbReference type="Proteomes" id="UP000008698"/>
    </source>
</evidence>
<dbReference type="OrthoDB" id="420187at2759"/>
<keyword evidence="4" id="KW-1185">Reference proteome</keyword>
<dbReference type="Pfam" id="PF00443">
    <property type="entry name" value="UCH"/>
    <property type="match status" value="1"/>
</dbReference>
<dbReference type="RefSeq" id="XP_003001028.1">
    <property type="nucleotide sequence ID" value="XM_003000982.1"/>
</dbReference>
<dbReference type="PROSITE" id="PS50235">
    <property type="entry name" value="USP_3"/>
    <property type="match status" value="1"/>
</dbReference>
<dbReference type="Proteomes" id="UP000008698">
    <property type="component" value="Unassembled WGS sequence"/>
</dbReference>
<dbReference type="InterPro" id="IPR038765">
    <property type="entry name" value="Papain-like_cys_pep_sf"/>
</dbReference>
<feature type="compositionally biased region" description="Polar residues" evidence="1">
    <location>
        <begin position="42"/>
        <end position="65"/>
    </location>
</feature>
<dbReference type="InterPro" id="IPR021905">
    <property type="entry name" value="DUF3517"/>
</dbReference>
<dbReference type="PROSITE" id="PS00973">
    <property type="entry name" value="USP_2"/>
    <property type="match status" value="1"/>
</dbReference>
<evidence type="ECO:0000259" key="2">
    <source>
        <dbReference type="PROSITE" id="PS50235"/>
    </source>
</evidence>
<protein>
    <submittedName>
        <fullName evidence="3">Ubiquitin carboxyl-terminal hydrolase</fullName>
    </submittedName>
</protein>
<dbReference type="Pfam" id="PF12030">
    <property type="entry name" value="DUF3517"/>
    <property type="match status" value="1"/>
</dbReference>
<evidence type="ECO:0000313" key="3">
    <source>
        <dbReference type="EMBL" id="EEY22714.1"/>
    </source>
</evidence>
<name>C9SV99_VERA1</name>
<reference evidence="4" key="1">
    <citation type="journal article" date="2011" name="PLoS Pathog.">
        <title>Comparative genomics yields insights into niche adaptation of plant vascular wilt pathogens.</title>
        <authorList>
            <person name="Klosterman S.J."/>
            <person name="Subbarao K.V."/>
            <person name="Kang S."/>
            <person name="Veronese P."/>
            <person name="Gold S.E."/>
            <person name="Thomma B.P.H.J."/>
            <person name="Chen Z."/>
            <person name="Henrissat B."/>
            <person name="Lee Y.-H."/>
            <person name="Park J."/>
            <person name="Garcia-Pedrajas M.D."/>
            <person name="Barbara D.J."/>
            <person name="Anchieta A."/>
            <person name="de Jonge R."/>
            <person name="Santhanam P."/>
            <person name="Maruthachalam K."/>
            <person name="Atallah Z."/>
            <person name="Amyotte S.G."/>
            <person name="Paz Z."/>
            <person name="Inderbitzin P."/>
            <person name="Hayes R.J."/>
            <person name="Heiman D.I."/>
            <person name="Young S."/>
            <person name="Zeng Q."/>
            <person name="Engels R."/>
            <person name="Galagan J."/>
            <person name="Cuomo C.A."/>
            <person name="Dobinson K.F."/>
            <person name="Ma L.-J."/>
        </authorList>
    </citation>
    <scope>NUCLEOTIDE SEQUENCE [LARGE SCALE GENOMIC DNA]</scope>
    <source>
        <strain evidence="4">VaMs.102 / ATCC MYA-4576 / FGSC 10136</strain>
    </source>
</reference>
<dbReference type="EMBL" id="DS985226">
    <property type="protein sequence ID" value="EEY22714.1"/>
    <property type="molecule type" value="Genomic_DNA"/>
</dbReference>
<dbReference type="eggNOG" id="KOG1866">
    <property type="taxonomic scope" value="Eukaryota"/>
</dbReference>
<keyword evidence="3" id="KW-0378">Hydrolase</keyword>
<dbReference type="GO" id="GO:0005634">
    <property type="term" value="C:nucleus"/>
    <property type="evidence" value="ECO:0007669"/>
    <property type="project" value="TreeGrafter"/>
</dbReference>
<dbReference type="Gene3D" id="3.90.70.10">
    <property type="entry name" value="Cysteine proteinases"/>
    <property type="match status" value="2"/>
</dbReference>
<dbReference type="GO" id="GO:0005829">
    <property type="term" value="C:cytosol"/>
    <property type="evidence" value="ECO:0007669"/>
    <property type="project" value="TreeGrafter"/>
</dbReference>
<dbReference type="SUPFAM" id="SSF48371">
    <property type="entry name" value="ARM repeat"/>
    <property type="match status" value="1"/>
</dbReference>
<dbReference type="HOGENOM" id="CLU_228178_0_0_1"/>